<comment type="subcellular location">
    <subcellularLocation>
        <location evidence="1">Cell membrane</location>
        <topology evidence="1">Multi-pass membrane protein</topology>
    </subcellularLocation>
</comment>
<feature type="domain" description="Polysaccharide chain length determinant N-terminal" evidence="11">
    <location>
        <begin position="10"/>
        <end position="59"/>
    </location>
</feature>
<dbReference type="PANTHER" id="PTHR32309">
    <property type="entry name" value="TYROSINE-PROTEIN KINASE"/>
    <property type="match status" value="1"/>
</dbReference>
<dbReference type="PANTHER" id="PTHR32309:SF13">
    <property type="entry name" value="FERRIC ENTEROBACTIN TRANSPORT PROTEIN FEPE"/>
    <property type="match status" value="1"/>
</dbReference>
<evidence type="ECO:0000259" key="11">
    <source>
        <dbReference type="Pfam" id="PF02706"/>
    </source>
</evidence>
<dbReference type="GO" id="GO:0005524">
    <property type="term" value="F:ATP binding"/>
    <property type="evidence" value="ECO:0007669"/>
    <property type="project" value="UniProtKB-KW"/>
</dbReference>
<gene>
    <name evidence="13" type="ORF">COY52_12360</name>
</gene>
<organism evidence="13 14">
    <name type="scientific">Candidatus Desantisbacteria bacterium CG_4_10_14_0_8_um_filter_48_22</name>
    <dbReference type="NCBI Taxonomy" id="1974543"/>
    <lineage>
        <taxon>Bacteria</taxon>
        <taxon>Candidatus Desantisiibacteriota</taxon>
    </lineage>
</organism>
<dbReference type="Pfam" id="PF13807">
    <property type="entry name" value="GNVR"/>
    <property type="match status" value="1"/>
</dbReference>
<keyword evidence="8" id="KW-0175">Coiled coil</keyword>
<dbReference type="InterPro" id="IPR033756">
    <property type="entry name" value="YlxH/NBP35"/>
</dbReference>
<evidence type="ECO:0000256" key="1">
    <source>
        <dbReference type="ARBA" id="ARBA00004651"/>
    </source>
</evidence>
<evidence type="ECO:0000313" key="14">
    <source>
        <dbReference type="Proteomes" id="UP000229307"/>
    </source>
</evidence>
<dbReference type="GO" id="GO:0005886">
    <property type="term" value="C:plasma membrane"/>
    <property type="evidence" value="ECO:0007669"/>
    <property type="project" value="UniProtKB-SubCell"/>
</dbReference>
<dbReference type="CDD" id="cd05387">
    <property type="entry name" value="BY-kinase"/>
    <property type="match status" value="1"/>
</dbReference>
<evidence type="ECO:0000256" key="6">
    <source>
        <dbReference type="ARBA" id="ARBA00022989"/>
    </source>
</evidence>
<comment type="caution">
    <text evidence="13">The sequence shown here is derived from an EMBL/GenBank/DDBJ whole genome shotgun (WGS) entry which is preliminary data.</text>
</comment>
<evidence type="ECO:0000256" key="5">
    <source>
        <dbReference type="ARBA" id="ARBA00022840"/>
    </source>
</evidence>
<dbReference type="Pfam" id="PF10609">
    <property type="entry name" value="ParA"/>
    <property type="match status" value="1"/>
</dbReference>
<proteinExistence type="predicted"/>
<protein>
    <recommendedName>
        <fullName evidence="15">AAA domain-containing protein</fullName>
    </recommendedName>
</protein>
<feature type="coiled-coil region" evidence="8">
    <location>
        <begin position="245"/>
        <end position="279"/>
    </location>
</feature>
<keyword evidence="2" id="KW-1003">Cell membrane</keyword>
<evidence type="ECO:0000256" key="3">
    <source>
        <dbReference type="ARBA" id="ARBA00022692"/>
    </source>
</evidence>
<keyword evidence="3 10" id="KW-0812">Transmembrane</keyword>
<evidence type="ECO:0000256" key="4">
    <source>
        <dbReference type="ARBA" id="ARBA00022741"/>
    </source>
</evidence>
<dbReference type="InterPro" id="IPR050445">
    <property type="entry name" value="Bact_polysacc_biosynth/exp"/>
</dbReference>
<evidence type="ECO:0000313" key="13">
    <source>
        <dbReference type="EMBL" id="PIZ14500.1"/>
    </source>
</evidence>
<keyword evidence="5" id="KW-0067">ATP-binding</keyword>
<accession>A0A2M7S4M1</accession>
<evidence type="ECO:0000256" key="7">
    <source>
        <dbReference type="ARBA" id="ARBA00023136"/>
    </source>
</evidence>
<evidence type="ECO:0008006" key="15">
    <source>
        <dbReference type="Google" id="ProtNLM"/>
    </source>
</evidence>
<keyword evidence="7 10" id="KW-0472">Membrane</keyword>
<evidence type="ECO:0000259" key="12">
    <source>
        <dbReference type="Pfam" id="PF13807"/>
    </source>
</evidence>
<dbReference type="SUPFAM" id="SSF52540">
    <property type="entry name" value="P-loop containing nucleoside triphosphate hydrolases"/>
    <property type="match status" value="1"/>
</dbReference>
<feature type="region of interest" description="Disordered" evidence="9">
    <location>
        <begin position="642"/>
        <end position="661"/>
    </location>
</feature>
<dbReference type="InterPro" id="IPR027417">
    <property type="entry name" value="P-loop_NTPase"/>
</dbReference>
<dbReference type="InterPro" id="IPR032807">
    <property type="entry name" value="GNVR"/>
</dbReference>
<dbReference type="Gene3D" id="3.40.50.300">
    <property type="entry name" value="P-loop containing nucleotide triphosphate hydrolases"/>
    <property type="match status" value="1"/>
</dbReference>
<dbReference type="AlphaFoldDB" id="A0A2M7S4M1"/>
<feature type="compositionally biased region" description="Basic and acidic residues" evidence="9">
    <location>
        <begin position="651"/>
        <end position="661"/>
    </location>
</feature>
<evidence type="ECO:0000256" key="9">
    <source>
        <dbReference type="SAM" id="MobiDB-lite"/>
    </source>
</evidence>
<sequence length="661" mass="74299">MLETGSPDKEMDITEYLRIFSRQRWTIVCCLAAAVALTFIYTEYKIPVYKASAIIRIKFASAPRSIEDFFSSRDQNLESELKSITSSGVLKNTALRMGLIGVDSSPLDVEKSIAYLNSRITVVSQKGTKDLVKIDFAGRKPENAVFLANTLIEVYKEASFQEQSREAVEVRRFVENQIVLAKGSRDKAQQDLIKFQESEKARAIESGELLKSKLANLQMQLPVLIDKYTENHLSVINQRKQIKEIEGTLKKLPVLEAEKERLKMEVTMAENEIITLNTRYKEALISEAQNFSPVTVINFPMTPENPVIPNKPLNMMVGIIAGLMAGLGFASIRDNLDTSMGTIEEVEGYLHLPVLGMIPFISINGKGNGDPDKDESNELISRNLILYSPTSVFAEAYRRFQVSMRVSGIKEGASKVVLFTSTISGEGKTLTASNFAIICAQSNLKVLLLETDFRKPAIHQMFGVEREPGLTDLVVNSSDINSHFKEIKGRLNVSSQENTLVRSNLKVITCGTIPYNPSNLINSKDFKELIGTVRSKFDLVVLDSPPIFPVSDAILLSEISDGVVLVYQVGKVAKGMLNRAVEQLKKIKTPILGVVLNETKSGATNKYYYNKYYNYYYDYNYSNGEEQGERTWWHKIKRFFSGKRHRKKKKSPENHQPRSDS</sequence>
<dbReference type="GO" id="GO:0004713">
    <property type="term" value="F:protein tyrosine kinase activity"/>
    <property type="evidence" value="ECO:0007669"/>
    <property type="project" value="TreeGrafter"/>
</dbReference>
<evidence type="ECO:0000256" key="8">
    <source>
        <dbReference type="SAM" id="Coils"/>
    </source>
</evidence>
<name>A0A2M7S4M1_9BACT</name>
<dbReference type="InterPro" id="IPR003856">
    <property type="entry name" value="LPS_length_determ_N"/>
</dbReference>
<dbReference type="NCBIfam" id="TIGR01007">
    <property type="entry name" value="eps_fam"/>
    <property type="match status" value="1"/>
</dbReference>
<evidence type="ECO:0000256" key="2">
    <source>
        <dbReference type="ARBA" id="ARBA00022475"/>
    </source>
</evidence>
<reference evidence="14" key="1">
    <citation type="submission" date="2017-09" db="EMBL/GenBank/DDBJ databases">
        <title>Depth-based differentiation of microbial function through sediment-hosted aquifers and enrichment of novel symbionts in the deep terrestrial subsurface.</title>
        <authorList>
            <person name="Probst A.J."/>
            <person name="Ladd B."/>
            <person name="Jarett J.K."/>
            <person name="Geller-Mcgrath D.E."/>
            <person name="Sieber C.M.K."/>
            <person name="Emerson J.B."/>
            <person name="Anantharaman K."/>
            <person name="Thomas B.C."/>
            <person name="Malmstrom R."/>
            <person name="Stieglmeier M."/>
            <person name="Klingl A."/>
            <person name="Woyke T."/>
            <person name="Ryan C.M."/>
            <person name="Banfield J.F."/>
        </authorList>
    </citation>
    <scope>NUCLEOTIDE SEQUENCE [LARGE SCALE GENOMIC DNA]</scope>
</reference>
<dbReference type="InterPro" id="IPR005702">
    <property type="entry name" value="Wzc-like_C"/>
</dbReference>
<keyword evidence="6 10" id="KW-1133">Transmembrane helix</keyword>
<evidence type="ECO:0000256" key="10">
    <source>
        <dbReference type="SAM" id="Phobius"/>
    </source>
</evidence>
<dbReference type="Pfam" id="PF02706">
    <property type="entry name" value="Wzz"/>
    <property type="match status" value="1"/>
</dbReference>
<dbReference type="Proteomes" id="UP000229307">
    <property type="component" value="Unassembled WGS sequence"/>
</dbReference>
<keyword evidence="4" id="KW-0547">Nucleotide-binding</keyword>
<dbReference type="EMBL" id="PFMR01000342">
    <property type="protein sequence ID" value="PIZ14500.1"/>
    <property type="molecule type" value="Genomic_DNA"/>
</dbReference>
<feature type="transmembrane region" description="Helical" evidence="10">
    <location>
        <begin position="25"/>
        <end position="42"/>
    </location>
</feature>
<feature type="domain" description="Tyrosine-protein kinase G-rich" evidence="12">
    <location>
        <begin position="261"/>
        <end position="333"/>
    </location>
</feature>